<keyword evidence="1" id="KW-0472">Membrane</keyword>
<accession>A0A8J7KFL8</accession>
<organism evidence="2 3">
    <name type="scientific">Longispora fulva</name>
    <dbReference type="NCBI Taxonomy" id="619741"/>
    <lineage>
        <taxon>Bacteria</taxon>
        <taxon>Bacillati</taxon>
        <taxon>Actinomycetota</taxon>
        <taxon>Actinomycetes</taxon>
        <taxon>Micromonosporales</taxon>
        <taxon>Micromonosporaceae</taxon>
        <taxon>Longispora</taxon>
    </lineage>
</organism>
<evidence type="ECO:0000313" key="3">
    <source>
        <dbReference type="Proteomes" id="UP000622552"/>
    </source>
</evidence>
<keyword evidence="1" id="KW-0812">Transmembrane</keyword>
<dbReference type="InterPro" id="IPR031876">
    <property type="entry name" value="DUF4760"/>
</dbReference>
<dbReference type="RefSeq" id="WP_197001199.1">
    <property type="nucleotide sequence ID" value="NZ_BONS01000032.1"/>
</dbReference>
<evidence type="ECO:0000256" key="1">
    <source>
        <dbReference type="SAM" id="Phobius"/>
    </source>
</evidence>
<keyword evidence="3" id="KW-1185">Reference proteome</keyword>
<evidence type="ECO:0000313" key="2">
    <source>
        <dbReference type="EMBL" id="MBG6133894.1"/>
    </source>
</evidence>
<keyword evidence="1" id="KW-1133">Transmembrane helix</keyword>
<dbReference type="Pfam" id="PF15956">
    <property type="entry name" value="DUF4760"/>
    <property type="match status" value="1"/>
</dbReference>
<proteinExistence type="predicted"/>
<comment type="caution">
    <text evidence="2">The sequence shown here is derived from an EMBL/GenBank/DDBJ whole genome shotgun (WGS) entry which is preliminary data.</text>
</comment>
<protein>
    <submittedName>
        <fullName evidence="2">Uncharacterized protein</fullName>
    </submittedName>
</protein>
<feature type="transmembrane region" description="Helical" evidence="1">
    <location>
        <begin position="20"/>
        <end position="42"/>
    </location>
</feature>
<gene>
    <name evidence="2" type="ORF">IW245_000088</name>
</gene>
<reference evidence="2" key="1">
    <citation type="submission" date="2020-11" db="EMBL/GenBank/DDBJ databases">
        <title>Sequencing the genomes of 1000 actinobacteria strains.</title>
        <authorList>
            <person name="Klenk H.-P."/>
        </authorList>
    </citation>
    <scope>NUCLEOTIDE SEQUENCE</scope>
    <source>
        <strain evidence="2">DSM 45356</strain>
    </source>
</reference>
<dbReference type="EMBL" id="JADOUF010000001">
    <property type="protein sequence ID" value="MBG6133894.1"/>
    <property type="molecule type" value="Genomic_DNA"/>
</dbReference>
<dbReference type="Proteomes" id="UP000622552">
    <property type="component" value="Unassembled WGS sequence"/>
</dbReference>
<sequence>MRGVEEAQCGIYRAVVDASTLVNVVAIAVSLLALGLSTTLAIRQVRISRHANHVPAVLALLTEFRSVDFHDRHDFVTARLATTHDPRLGLSGLPDDARRAALDVAYYYQMFWTMIMLGILDEQAVTLMLRLRVMLVWEALAPYVHREREINPVGAHLLAGLEAWAAKAAVITPEAVDRFYRVHGPRTSS</sequence>
<dbReference type="AlphaFoldDB" id="A0A8J7KFL8"/>
<name>A0A8J7KFL8_9ACTN</name>